<evidence type="ECO:0000313" key="2">
    <source>
        <dbReference type="Proteomes" id="UP000218891"/>
    </source>
</evidence>
<reference evidence="1 2" key="1">
    <citation type="journal article" date="2017" name="Front. Microbiol.">
        <title>Phaeobacter piscinae sp. nov., a species of the Roseobacter group and potential aquaculture probiont.</title>
        <authorList>
            <person name="Sonnenschein E.C."/>
            <person name="Phippen C.B.W."/>
            <person name="Nielsen K.F."/>
            <person name="Mateiu R.V."/>
            <person name="Melchiorsen J."/>
            <person name="Gram L."/>
            <person name="Overmann J."/>
            <person name="Freese H.M."/>
        </authorList>
    </citation>
    <scope>NUCLEOTIDE SEQUENCE [LARGE SCALE GENOMIC DNA]</scope>
    <source>
        <strain evidence="1 2">P36</strain>
    </source>
</reference>
<accession>A0ABN5DIC1</accession>
<evidence type="ECO:0008006" key="3">
    <source>
        <dbReference type="Google" id="ProtNLM"/>
    </source>
</evidence>
<dbReference type="Proteomes" id="UP000218891">
    <property type="component" value="Chromosome"/>
</dbReference>
<sequence>MCKGNGVFVIARRRWYGLFGVTLPVGLTVSQNPHGGKLR</sequence>
<reference evidence="1 2" key="3">
    <citation type="journal article" date="2017" name="Int. J. Syst. Evol. Microbiol.">
        <title>Adaptation of Surface-Associated Bacteria to the Open Ocean: A Genomically Distinct Subpopulation of Phaeobacter gallaeciensis Colonizes Pacific Mesozooplankton.</title>
        <authorList>
            <person name="Freese H.M."/>
            <person name="Methner A."/>
            <person name="Overmann J."/>
        </authorList>
    </citation>
    <scope>NUCLEOTIDE SEQUENCE [LARGE SCALE GENOMIC DNA]</scope>
    <source>
        <strain evidence="1 2">P36</strain>
    </source>
</reference>
<organism evidence="1 2">
    <name type="scientific">Phaeobacter piscinae</name>
    <dbReference type="NCBI Taxonomy" id="1580596"/>
    <lineage>
        <taxon>Bacteria</taxon>
        <taxon>Pseudomonadati</taxon>
        <taxon>Pseudomonadota</taxon>
        <taxon>Alphaproteobacteria</taxon>
        <taxon>Rhodobacterales</taxon>
        <taxon>Roseobacteraceae</taxon>
        <taxon>Phaeobacter</taxon>
    </lineage>
</organism>
<reference evidence="1 2" key="2">
    <citation type="journal article" date="2017" name="Genome Biol. Evol.">
        <title>Trajectories and Drivers of Genome Evolution in Surface-Associated Marine Phaeobacter.</title>
        <authorList>
            <person name="Freese H.M."/>
            <person name="Sikorski J."/>
            <person name="Bunk B."/>
            <person name="Scheuner C."/>
            <person name="Meier-Kolthoff J.P."/>
            <person name="Sproer C."/>
            <person name="Gram L."/>
            <person name="Overmann J."/>
        </authorList>
    </citation>
    <scope>NUCLEOTIDE SEQUENCE [LARGE SCALE GENOMIC DNA]</scope>
    <source>
        <strain evidence="1 2">P36</strain>
    </source>
</reference>
<keyword evidence="2" id="KW-1185">Reference proteome</keyword>
<protein>
    <recommendedName>
        <fullName evidence="3">Transposase</fullName>
    </recommendedName>
</protein>
<evidence type="ECO:0000313" key="1">
    <source>
        <dbReference type="EMBL" id="ATG37187.1"/>
    </source>
</evidence>
<dbReference type="EMBL" id="CP010643">
    <property type="protein sequence ID" value="ATG37187.1"/>
    <property type="molecule type" value="Genomic_DNA"/>
</dbReference>
<proteinExistence type="predicted"/>
<gene>
    <name evidence="1" type="ORF">PhaeoP36_03101</name>
</gene>
<name>A0ABN5DIC1_9RHOB</name>
<reference evidence="1 2" key="4">
    <citation type="journal article" date="2018" name="Environ. Microbiol. Rep.">
        <title>Phylogenetic distribution of roseobacticides in the Roseobacter group and their effect on microalgae.</title>
        <authorList>
            <person name="Sonnenschein E.C."/>
            <person name="Phippen C.B."/>
            <person name="Bentzon-Tilia M."/>
            <person name="Rasmussen S.A."/>
            <person name="Nielsen K.F."/>
            <person name="Gram L."/>
        </authorList>
    </citation>
    <scope>NUCLEOTIDE SEQUENCE [LARGE SCALE GENOMIC DNA]</scope>
    <source>
        <strain evidence="1 2">P36</strain>
    </source>
</reference>